<dbReference type="EMBL" id="JANFYT010000013">
    <property type="protein sequence ID" value="MCQ4814253.1"/>
    <property type="molecule type" value="Genomic_DNA"/>
</dbReference>
<keyword evidence="2" id="KW-1185">Reference proteome</keyword>
<dbReference type="AlphaFoldDB" id="A0AAW5K6A5"/>
<reference evidence="1 2" key="1">
    <citation type="submission" date="2022-06" db="EMBL/GenBank/DDBJ databases">
        <title>Isolation of gut microbiota from human fecal samples.</title>
        <authorList>
            <person name="Pamer E.G."/>
            <person name="Barat B."/>
            <person name="Waligurski E."/>
            <person name="Medina S."/>
            <person name="Paddock L."/>
            <person name="Mostad J."/>
        </authorList>
    </citation>
    <scope>NUCLEOTIDE SEQUENCE [LARGE SCALE GENOMIC DNA]</scope>
    <source>
        <strain evidence="1 2">DFI.9.90</strain>
    </source>
</reference>
<dbReference type="RefSeq" id="WP_008709997.1">
    <property type="nucleotide sequence ID" value="NZ_CABKQM010000005.1"/>
</dbReference>
<evidence type="ECO:0000313" key="1">
    <source>
        <dbReference type="EMBL" id="MCQ4814253.1"/>
    </source>
</evidence>
<evidence type="ECO:0000313" key="2">
    <source>
        <dbReference type="Proteomes" id="UP001205919"/>
    </source>
</evidence>
<organism evidence="1 2">
    <name type="scientific">Cloacibacillus evryensis</name>
    <dbReference type="NCBI Taxonomy" id="508460"/>
    <lineage>
        <taxon>Bacteria</taxon>
        <taxon>Thermotogati</taxon>
        <taxon>Synergistota</taxon>
        <taxon>Synergistia</taxon>
        <taxon>Synergistales</taxon>
        <taxon>Synergistaceae</taxon>
        <taxon>Cloacibacillus</taxon>
    </lineage>
</organism>
<sequence length="124" mass="13733">MVFEASADLVRTFSDLQQKSAARYAEHEVIGKKPVLEFLGPGLEEISFKVQLLSSLGVDPDKEIKVLQEMRDAGEVGQLIFGETKIGKFVITDLSASEGPRDKQGAPTWIEAEINIKEYIEHGK</sequence>
<protein>
    <submittedName>
        <fullName evidence="1">Phage tail protein</fullName>
    </submittedName>
</protein>
<name>A0AAW5K6A5_9BACT</name>
<dbReference type="Pfam" id="PF06995">
    <property type="entry name" value="Phage_P2_GpU"/>
    <property type="match status" value="1"/>
</dbReference>
<accession>A0AAW5K6A5</accession>
<proteinExistence type="predicted"/>
<gene>
    <name evidence="1" type="ORF">NE630_07390</name>
</gene>
<dbReference type="InterPro" id="IPR009734">
    <property type="entry name" value="Myoviridae_GpU"/>
</dbReference>
<dbReference type="Proteomes" id="UP001205919">
    <property type="component" value="Unassembled WGS sequence"/>
</dbReference>
<comment type="caution">
    <text evidence="1">The sequence shown here is derived from an EMBL/GenBank/DDBJ whole genome shotgun (WGS) entry which is preliminary data.</text>
</comment>